<evidence type="ECO:0000256" key="4">
    <source>
        <dbReference type="ARBA" id="ARBA00022759"/>
    </source>
</evidence>
<evidence type="ECO:0000256" key="2">
    <source>
        <dbReference type="ARBA" id="ARBA00022694"/>
    </source>
</evidence>
<gene>
    <name evidence="7 9" type="primary">rnpA</name>
    <name evidence="9" type="ORF">ACFOPX_00245</name>
</gene>
<dbReference type="EMBL" id="JBHRZO010000001">
    <property type="protein sequence ID" value="MFC3846968.1"/>
    <property type="molecule type" value="Genomic_DNA"/>
</dbReference>
<evidence type="ECO:0000313" key="9">
    <source>
        <dbReference type="EMBL" id="MFC3846968.1"/>
    </source>
</evidence>
<accession>A0ABV7ZEG6</accession>
<comment type="function">
    <text evidence="1 7">RNaseP catalyzes the removal of the 5'-leader sequence from pre-tRNA to produce the mature 5'-terminus. It can also cleave other RNA substrates such as 4.5S RNA. The protein component plays an auxiliary but essential role in vivo by binding to the 5'-leader sequence and broadening the substrate specificity of the ribozyme.</text>
</comment>
<dbReference type="InterPro" id="IPR000100">
    <property type="entry name" value="RNase_P"/>
</dbReference>
<dbReference type="Pfam" id="PF00825">
    <property type="entry name" value="Ribonuclease_P"/>
    <property type="match status" value="1"/>
</dbReference>
<comment type="subunit">
    <text evidence="7">Consists of a catalytic RNA component (M1 or rnpB) and a protein subunit.</text>
</comment>
<organism evidence="9 10">
    <name type="scientific">Helicobacter baculiformis</name>
    <dbReference type="NCBI Taxonomy" id="427351"/>
    <lineage>
        <taxon>Bacteria</taxon>
        <taxon>Pseudomonadati</taxon>
        <taxon>Campylobacterota</taxon>
        <taxon>Epsilonproteobacteria</taxon>
        <taxon>Campylobacterales</taxon>
        <taxon>Helicobacteraceae</taxon>
        <taxon>Helicobacter</taxon>
    </lineage>
</organism>
<keyword evidence="2 7" id="KW-0819">tRNA processing</keyword>
<evidence type="ECO:0000256" key="8">
    <source>
        <dbReference type="NCBIfam" id="TIGR00188"/>
    </source>
</evidence>
<dbReference type="NCBIfam" id="TIGR00188">
    <property type="entry name" value="rnpA"/>
    <property type="match status" value="1"/>
</dbReference>
<keyword evidence="5 7" id="KW-0378">Hydrolase</keyword>
<reference evidence="10" key="1">
    <citation type="journal article" date="2019" name="Int. J. Syst. Evol. Microbiol.">
        <title>The Global Catalogue of Microorganisms (GCM) 10K type strain sequencing project: providing services to taxonomists for standard genome sequencing and annotation.</title>
        <authorList>
            <consortium name="The Broad Institute Genomics Platform"/>
            <consortium name="The Broad Institute Genome Sequencing Center for Infectious Disease"/>
            <person name="Wu L."/>
            <person name="Ma J."/>
        </authorList>
    </citation>
    <scope>NUCLEOTIDE SEQUENCE [LARGE SCALE GENOMIC DNA]</scope>
    <source>
        <strain evidence="10">CCUG 53816</strain>
    </source>
</reference>
<dbReference type="InterPro" id="IPR020539">
    <property type="entry name" value="RNase_P_CS"/>
</dbReference>
<dbReference type="Gene3D" id="3.30.230.10">
    <property type="match status" value="1"/>
</dbReference>
<dbReference type="PANTHER" id="PTHR33992:SF1">
    <property type="entry name" value="RIBONUCLEASE P PROTEIN COMPONENT"/>
    <property type="match status" value="1"/>
</dbReference>
<keyword evidence="6 7" id="KW-0694">RNA-binding</keyword>
<keyword evidence="3 7" id="KW-0540">Nuclease</keyword>
<dbReference type="HAMAP" id="MF_00227">
    <property type="entry name" value="RNase_P"/>
    <property type="match status" value="1"/>
</dbReference>
<protein>
    <recommendedName>
        <fullName evidence="7 8">Ribonuclease P protein component</fullName>
        <shortName evidence="7">RNase P protein</shortName>
        <shortName evidence="7">RNaseP protein</shortName>
        <ecNumber evidence="7 8">3.1.26.5</ecNumber>
    </recommendedName>
    <alternativeName>
        <fullName evidence="7">Protein C5</fullName>
    </alternativeName>
</protein>
<comment type="catalytic activity">
    <reaction evidence="7">
        <text>Endonucleolytic cleavage of RNA, removing 5'-extranucleotides from tRNA precursor.</text>
        <dbReference type="EC" id="3.1.26.5"/>
    </reaction>
</comment>
<keyword evidence="4 7" id="KW-0255">Endonuclease</keyword>
<evidence type="ECO:0000256" key="5">
    <source>
        <dbReference type="ARBA" id="ARBA00022801"/>
    </source>
</evidence>
<dbReference type="RefSeq" id="WP_104752703.1">
    <property type="nucleotide sequence ID" value="NZ_FZMF01000040.1"/>
</dbReference>
<evidence type="ECO:0000256" key="3">
    <source>
        <dbReference type="ARBA" id="ARBA00022722"/>
    </source>
</evidence>
<dbReference type="SUPFAM" id="SSF54211">
    <property type="entry name" value="Ribosomal protein S5 domain 2-like"/>
    <property type="match status" value="1"/>
</dbReference>
<dbReference type="PANTHER" id="PTHR33992">
    <property type="entry name" value="RIBONUCLEASE P PROTEIN COMPONENT"/>
    <property type="match status" value="1"/>
</dbReference>
<evidence type="ECO:0000256" key="1">
    <source>
        <dbReference type="ARBA" id="ARBA00002663"/>
    </source>
</evidence>
<keyword evidence="10" id="KW-1185">Reference proteome</keyword>
<dbReference type="InterPro" id="IPR014721">
    <property type="entry name" value="Ribsml_uS5_D2-typ_fold_subgr"/>
</dbReference>
<sequence>MQSLKTTRQFSYVYKKGVKRHHEFFVLYCLPLEHLHREFLGAHASLLGLSVSKKVGNAVRRNLIKRRVRSIFQHVPLQCPQAIVFVAKAGVGQLDYATLRTHILQCLAQKKRIRTKVPK</sequence>
<evidence type="ECO:0000256" key="7">
    <source>
        <dbReference type="HAMAP-Rule" id="MF_00227"/>
    </source>
</evidence>
<dbReference type="Proteomes" id="UP001595783">
    <property type="component" value="Unassembled WGS sequence"/>
</dbReference>
<dbReference type="GO" id="GO:0004526">
    <property type="term" value="F:ribonuclease P activity"/>
    <property type="evidence" value="ECO:0007669"/>
    <property type="project" value="UniProtKB-EC"/>
</dbReference>
<proteinExistence type="inferred from homology"/>
<name>A0ABV7ZEG6_9HELI</name>
<evidence type="ECO:0000313" key="10">
    <source>
        <dbReference type="Proteomes" id="UP001595783"/>
    </source>
</evidence>
<comment type="similarity">
    <text evidence="7">Belongs to the RnpA family.</text>
</comment>
<dbReference type="PROSITE" id="PS00648">
    <property type="entry name" value="RIBONUCLEASE_P"/>
    <property type="match status" value="1"/>
</dbReference>
<evidence type="ECO:0000256" key="6">
    <source>
        <dbReference type="ARBA" id="ARBA00022884"/>
    </source>
</evidence>
<comment type="caution">
    <text evidence="9">The sequence shown here is derived from an EMBL/GenBank/DDBJ whole genome shotgun (WGS) entry which is preliminary data.</text>
</comment>
<dbReference type="InterPro" id="IPR020568">
    <property type="entry name" value="Ribosomal_Su5_D2-typ_SF"/>
</dbReference>
<dbReference type="EC" id="3.1.26.5" evidence="7 8"/>